<dbReference type="EMBL" id="CP102780">
    <property type="protein sequence ID" value="UVA79415.1"/>
    <property type="molecule type" value="Genomic_DNA"/>
</dbReference>
<protein>
    <submittedName>
        <fullName evidence="1">Uncharacterized protein</fullName>
    </submittedName>
</protein>
<name>A0ABY5QG41_9BURK</name>
<dbReference type="RefSeq" id="WP_257958889.1">
    <property type="nucleotide sequence ID" value="NZ_CP102780.1"/>
</dbReference>
<accession>A0ABY5QG41</accession>
<organism evidence="1 2">
    <name type="scientific">Pandoraea commovens</name>
    <dbReference type="NCBI Taxonomy" id="2508289"/>
    <lineage>
        <taxon>Bacteria</taxon>
        <taxon>Pseudomonadati</taxon>
        <taxon>Pseudomonadota</taxon>
        <taxon>Betaproteobacteria</taxon>
        <taxon>Burkholderiales</taxon>
        <taxon>Burkholderiaceae</taxon>
        <taxon>Pandoraea</taxon>
    </lineage>
</organism>
<reference evidence="1" key="1">
    <citation type="submission" date="2022-08" db="EMBL/GenBank/DDBJ databases">
        <title>Multi-unit outbreak of Pandoraea commovens among non-cystic fibrosis intensive care patients from 2019 to 2021 in Berlin, Germany.</title>
        <authorList>
            <person name="Menzel P."/>
        </authorList>
    </citation>
    <scope>NUCLEOTIDE SEQUENCE</scope>
    <source>
        <strain evidence="1">LB-19-202-79</strain>
    </source>
</reference>
<sequence length="192" mass="21704">MSDSDFDAEWTWALIDFRSEGYPEDLAGLLESDREIPVMVRRFLADYLTGRTAVALRRGKRNAQLLPRHAREIETALLGLYRATEWILINIAGFADERQQEEGEIRSVVQRVRAAGLQRIASKYDVSVSTVRQLHKAKEAVAWERVDAGELELAMIGSRWGNAEIEAAVRKVMLAKARAVLDDPDSFDPFSE</sequence>
<evidence type="ECO:0000313" key="1">
    <source>
        <dbReference type="EMBL" id="UVA79415.1"/>
    </source>
</evidence>
<keyword evidence="2" id="KW-1185">Reference proteome</keyword>
<evidence type="ECO:0000313" key="2">
    <source>
        <dbReference type="Proteomes" id="UP001058980"/>
    </source>
</evidence>
<dbReference type="Proteomes" id="UP001058980">
    <property type="component" value="Chromosome"/>
</dbReference>
<proteinExistence type="predicted"/>
<gene>
    <name evidence="1" type="ORF">NTU39_26100</name>
</gene>